<reference evidence="2" key="1">
    <citation type="journal article" date="2014" name="Int. J. Syst. Evol. Microbiol.">
        <title>Complete genome sequence of Corynebacterium casei LMG S-19264T (=DSM 44701T), isolated from a smear-ripened cheese.</title>
        <authorList>
            <consortium name="US DOE Joint Genome Institute (JGI-PGF)"/>
            <person name="Walter F."/>
            <person name="Albersmeier A."/>
            <person name="Kalinowski J."/>
            <person name="Ruckert C."/>
        </authorList>
    </citation>
    <scope>NUCLEOTIDE SEQUENCE</scope>
    <source>
        <strain evidence="2">KCTC 32296</strain>
    </source>
</reference>
<dbReference type="Gene3D" id="1.10.10.2910">
    <property type="match status" value="1"/>
</dbReference>
<sequence>MTRIDGLNPEIFVWAREQAGLELAEAAKRIGFQSSVKNSAEDKLIQIESGFAAPTRVQLEKFAEVYRRPLVTFYLKQPPQISLKGEDFRGPISTLSYRENANLNALLRDIRARQELVKDVLDYEEEQQKISLVGSCKIEQGVDYFVSKISEYLGFDHLDRSLRKGGPDQLFKSLRASCEVKGIFVVLAGDLGSHHSAISVSVFRGFVISNDTAPFIVINDQDAKAARPFSLLHELAHLCMGQTGISAETSLNSLSGRTEIIERFCDDVASRFLLPEHALSAPPVNARNDVAALKNIISGIAELWAVSEPMVAYRYWRKSWIEDATAKELFKLYRDRWASNRAEQRERNRNTEGGPSFYTIKQSKLGNALISLIQRNLYDNLISPSRAAKVLGVNVGSVEPLIRHYESSLFDRRRA</sequence>
<dbReference type="PANTHER" id="PTHR43236">
    <property type="entry name" value="ANTITOXIN HIGA1"/>
    <property type="match status" value="1"/>
</dbReference>
<dbReference type="AlphaFoldDB" id="A0A918QF32"/>
<keyword evidence="2" id="KW-0238">DNA-binding</keyword>
<feature type="domain" description="IrrE N-terminal-like" evidence="1">
    <location>
        <begin position="209"/>
        <end position="314"/>
    </location>
</feature>
<dbReference type="InterPro" id="IPR052345">
    <property type="entry name" value="Rad_response_metalloprotease"/>
</dbReference>
<dbReference type="InterPro" id="IPR001387">
    <property type="entry name" value="Cro/C1-type_HTH"/>
</dbReference>
<protein>
    <submittedName>
        <fullName evidence="2">DNA-binding protein</fullName>
    </submittedName>
</protein>
<dbReference type="CDD" id="cd00093">
    <property type="entry name" value="HTH_XRE"/>
    <property type="match status" value="1"/>
</dbReference>
<gene>
    <name evidence="2" type="ORF">GCM10011273_35140</name>
</gene>
<dbReference type="InterPro" id="IPR010359">
    <property type="entry name" value="IrrE_HExxH"/>
</dbReference>
<evidence type="ECO:0000313" key="2">
    <source>
        <dbReference type="EMBL" id="GGZ45403.1"/>
    </source>
</evidence>
<name>A0A918QF32_9CAUL</name>
<dbReference type="GO" id="GO:0003677">
    <property type="term" value="F:DNA binding"/>
    <property type="evidence" value="ECO:0007669"/>
    <property type="project" value="UniProtKB-KW"/>
</dbReference>
<evidence type="ECO:0000259" key="1">
    <source>
        <dbReference type="Pfam" id="PF06114"/>
    </source>
</evidence>
<proteinExistence type="predicted"/>
<reference evidence="2" key="2">
    <citation type="submission" date="2020-09" db="EMBL/GenBank/DDBJ databases">
        <authorList>
            <person name="Sun Q."/>
            <person name="Kim S."/>
        </authorList>
    </citation>
    <scope>NUCLEOTIDE SEQUENCE</scope>
    <source>
        <strain evidence="2">KCTC 32296</strain>
    </source>
</reference>
<dbReference type="RefSeq" id="WP_189489101.1">
    <property type="nucleotide sequence ID" value="NZ_BMZB01000009.1"/>
</dbReference>
<dbReference type="Proteomes" id="UP000662572">
    <property type="component" value="Unassembled WGS sequence"/>
</dbReference>
<dbReference type="PANTHER" id="PTHR43236:SF2">
    <property type="entry name" value="BLL0069 PROTEIN"/>
    <property type="match status" value="1"/>
</dbReference>
<dbReference type="EMBL" id="BMZB01000009">
    <property type="protein sequence ID" value="GGZ45403.1"/>
    <property type="molecule type" value="Genomic_DNA"/>
</dbReference>
<dbReference type="Pfam" id="PF06114">
    <property type="entry name" value="Peptidase_M78"/>
    <property type="match status" value="1"/>
</dbReference>
<keyword evidence="3" id="KW-1185">Reference proteome</keyword>
<accession>A0A918QF32</accession>
<organism evidence="2 3">
    <name type="scientific">Asticcacaulis endophyticus</name>
    <dbReference type="NCBI Taxonomy" id="1395890"/>
    <lineage>
        <taxon>Bacteria</taxon>
        <taxon>Pseudomonadati</taxon>
        <taxon>Pseudomonadota</taxon>
        <taxon>Alphaproteobacteria</taxon>
        <taxon>Caulobacterales</taxon>
        <taxon>Caulobacteraceae</taxon>
        <taxon>Asticcacaulis</taxon>
    </lineage>
</organism>
<comment type="caution">
    <text evidence="2">The sequence shown here is derived from an EMBL/GenBank/DDBJ whole genome shotgun (WGS) entry which is preliminary data.</text>
</comment>
<evidence type="ECO:0000313" key="3">
    <source>
        <dbReference type="Proteomes" id="UP000662572"/>
    </source>
</evidence>